<keyword evidence="1" id="KW-0472">Membrane</keyword>
<keyword evidence="1" id="KW-0812">Transmembrane</keyword>
<keyword evidence="1" id="KW-1133">Transmembrane helix</keyword>
<gene>
    <name evidence="2" type="ORF">EAL2_808p02960</name>
</gene>
<organism evidence="2 3">
    <name type="scientific">Peptoclostridium acidaminophilum DSM 3953</name>
    <dbReference type="NCBI Taxonomy" id="1286171"/>
    <lineage>
        <taxon>Bacteria</taxon>
        <taxon>Bacillati</taxon>
        <taxon>Bacillota</taxon>
        <taxon>Clostridia</taxon>
        <taxon>Peptostreptococcales</taxon>
        <taxon>Peptoclostridiaceae</taxon>
        <taxon>Peptoclostridium</taxon>
    </lineage>
</organism>
<dbReference type="PANTHER" id="PTHR40060:SF1">
    <property type="entry name" value="UPF0316 PROTEIN YEBE"/>
    <property type="match status" value="1"/>
</dbReference>
<name>W8UAH9_PEPAC</name>
<accession>W8UAH9</accession>
<dbReference type="PANTHER" id="PTHR40060">
    <property type="entry name" value="UPF0316 PROTEIN YEBE"/>
    <property type="match status" value="1"/>
</dbReference>
<evidence type="ECO:0000313" key="3">
    <source>
        <dbReference type="Proteomes" id="UP000019591"/>
    </source>
</evidence>
<proteinExistence type="predicted"/>
<dbReference type="InterPro" id="IPR022930">
    <property type="entry name" value="UPF0316"/>
</dbReference>
<evidence type="ECO:0000256" key="1">
    <source>
        <dbReference type="SAM" id="Phobius"/>
    </source>
</evidence>
<dbReference type="eggNOG" id="COG4843">
    <property type="taxonomic scope" value="Bacteria"/>
</dbReference>
<geneLocation type="plasmid" evidence="2 3">
    <name>EAL2_808p</name>
</geneLocation>
<dbReference type="HOGENOM" id="CLU_128643_0_0_9"/>
<protein>
    <recommendedName>
        <fullName evidence="4">DUF5698 domain-containing protein</fullName>
    </recommendedName>
</protein>
<keyword evidence="3" id="KW-1185">Reference proteome</keyword>
<feature type="transmembrane region" description="Helical" evidence="1">
    <location>
        <begin position="6"/>
        <end position="24"/>
    </location>
</feature>
<reference evidence="2 3" key="1">
    <citation type="journal article" date="2014" name="Genome Announc.">
        <title>Complete Genome Sequence of Amino Acid-Utilizing Eubacterium acidaminophilum al-2 (DSM 3953).</title>
        <authorList>
            <person name="Poehlein A."/>
            <person name="Andreesen J.R."/>
            <person name="Daniel R."/>
        </authorList>
    </citation>
    <scope>NUCLEOTIDE SEQUENCE [LARGE SCALE GENOMIC DNA]</scope>
    <source>
        <strain evidence="2 3">DSM 3953</strain>
        <plasmid evidence="3">Plasmid EAL2_808p</plasmid>
    </source>
</reference>
<dbReference type="PATRIC" id="fig|1286171.3.peg.2472"/>
<evidence type="ECO:0000313" key="2">
    <source>
        <dbReference type="EMBL" id="AHM57801.1"/>
    </source>
</evidence>
<dbReference type="EMBL" id="CP007453">
    <property type="protein sequence ID" value="AHM57801.1"/>
    <property type="molecule type" value="Genomic_DNA"/>
</dbReference>
<dbReference type="AlphaFoldDB" id="W8UAH9"/>
<keyword evidence="2" id="KW-0614">Plasmid</keyword>
<sequence>MINTMINLLIIFLLNVLGTCLGNLKTTFLAQKAIKPVYVTTFIDAIIFVYAFKLTTTSSGYGFVLAFAVGKMFGVFLGSKIEKKLAFGLFEIDVYKHPIPGKLLADNLRVQGYSVTTTLGYGIEGTERLILTIILPRNHFSDFHEMLKQHGNVNMSVKSISQTYGKVGGMNFAAE</sequence>
<dbReference type="KEGG" id="eac:EAL2_808p02960"/>
<dbReference type="Proteomes" id="UP000019591">
    <property type="component" value="Plasmid EAL2_808p"/>
</dbReference>
<evidence type="ECO:0008006" key="4">
    <source>
        <dbReference type="Google" id="ProtNLM"/>
    </source>
</evidence>